<dbReference type="EMBL" id="GBHO01004027">
    <property type="protein sequence ID" value="JAG39577.1"/>
    <property type="molecule type" value="Transcribed_RNA"/>
</dbReference>
<keyword evidence="3" id="KW-0677">Repeat</keyword>
<evidence type="ECO:0000313" key="9">
    <source>
        <dbReference type="EMBL" id="JAG19717.1"/>
    </source>
</evidence>
<dbReference type="SUPFAM" id="SSF50978">
    <property type="entry name" value="WD40 repeat-like"/>
    <property type="match status" value="1"/>
</dbReference>
<evidence type="ECO:0000313" key="10">
    <source>
        <dbReference type="EMBL" id="JAG26282.1"/>
    </source>
</evidence>
<evidence type="ECO:0000313" key="11">
    <source>
        <dbReference type="EMBL" id="JAG38912.1"/>
    </source>
</evidence>
<dbReference type="EMBL" id="GBHO01004691">
    <property type="protein sequence ID" value="JAG38913.1"/>
    <property type="molecule type" value="Transcribed_RNA"/>
</dbReference>
<evidence type="ECO:0000256" key="3">
    <source>
        <dbReference type="ARBA" id="ARBA00022737"/>
    </source>
</evidence>
<dbReference type="Gene3D" id="2.130.10.10">
    <property type="entry name" value="YVTN repeat-like/Quinoprotein amine dehydrogenase"/>
    <property type="match status" value="1"/>
</dbReference>
<evidence type="ECO:0000313" key="6">
    <source>
        <dbReference type="EMBL" id="JAF99028.1"/>
    </source>
</evidence>
<reference evidence="14" key="2">
    <citation type="submission" date="2014-07" db="EMBL/GenBank/DDBJ databases">
        <authorList>
            <person name="Hull J."/>
        </authorList>
    </citation>
    <scope>NUCLEOTIDE SEQUENCE</scope>
</reference>
<evidence type="ECO:0000256" key="1">
    <source>
        <dbReference type="ARBA" id="ARBA00004123"/>
    </source>
</evidence>
<evidence type="ECO:0000256" key="2">
    <source>
        <dbReference type="ARBA" id="ARBA00022574"/>
    </source>
</evidence>
<sequence>MLSGARDIHSIDTVAAFSPKNFISGAQDGSIQLWANDKRKPVAMFPSAHSGKWIGSCATKYGSNIAITGSSDGYVRGWHANLDTCSLSQIFSVPVVGFCNGICIDSVAGAFAVVAVGQEHRLGRWERISNAKNS</sequence>
<evidence type="ECO:0000313" key="8">
    <source>
        <dbReference type="EMBL" id="JAG19710.1"/>
    </source>
</evidence>
<comment type="subcellular location">
    <subcellularLocation>
        <location evidence="1">Nucleus</location>
    </subcellularLocation>
</comment>
<keyword evidence="2" id="KW-0853">WD repeat</keyword>
<evidence type="ECO:0000313" key="13">
    <source>
        <dbReference type="EMBL" id="JAG39575.1"/>
    </source>
</evidence>
<dbReference type="InterPro" id="IPR001680">
    <property type="entry name" value="WD40_rpt"/>
</dbReference>
<dbReference type="EMBL" id="GBHO01017322">
    <property type="protein sequence ID" value="JAG26282.1"/>
    <property type="molecule type" value="Transcribed_RNA"/>
</dbReference>
<accession>A0A0A9Z2T8</accession>
<dbReference type="GO" id="GO:0032040">
    <property type="term" value="C:small-subunit processome"/>
    <property type="evidence" value="ECO:0007669"/>
    <property type="project" value="TreeGrafter"/>
</dbReference>
<evidence type="ECO:0000256" key="4">
    <source>
        <dbReference type="ARBA" id="ARBA00023242"/>
    </source>
</evidence>
<evidence type="ECO:0000313" key="14">
    <source>
        <dbReference type="EMBL" id="JAG39577.1"/>
    </source>
</evidence>
<evidence type="ECO:0000313" key="12">
    <source>
        <dbReference type="EMBL" id="JAG38913.1"/>
    </source>
</evidence>
<name>A0A0A9Z2T8_LYGHE</name>
<dbReference type="PANTHER" id="PTHR19865:SF0">
    <property type="entry name" value="U3 SMALL NUCLEOLAR RNA-INTERACTING PROTEIN 2"/>
    <property type="match status" value="1"/>
</dbReference>
<dbReference type="PANTHER" id="PTHR19865">
    <property type="entry name" value="U3 SMALL NUCLEOLAR RNA INTERACTING PROTEIN 2"/>
    <property type="match status" value="1"/>
</dbReference>
<dbReference type="EMBL" id="GBHO01044576">
    <property type="protein sequence ID" value="JAF99027.1"/>
    <property type="molecule type" value="Transcribed_RNA"/>
</dbReference>
<keyword evidence="4" id="KW-0539">Nucleus</keyword>
<gene>
    <name evidence="14" type="primary">Rrp9_1</name>
    <name evidence="12" type="synonym">Rrp9_0</name>
    <name evidence="7" type="synonym">Rrp9_2</name>
    <name evidence="11" type="synonym">Rrp9_3</name>
    <name evidence="10" type="synonym">Rrp9_4</name>
    <name evidence="8" type="synonym">Rrp9_5</name>
    <name evidence="9" type="synonym">Rrp9_6</name>
    <name evidence="13" type="synonym">Rrp9_7</name>
    <name evidence="6" type="synonym">Rrp9_8</name>
    <name evidence="5" type="synonym">Rrp9_9</name>
    <name evidence="12" type="ORF">CM83_39557</name>
    <name evidence="11" type="ORF">CM83_39560</name>
    <name evidence="7" type="ORF">CM83_39563</name>
    <name evidence="10" type="ORF">CM83_39566</name>
    <name evidence="14" type="ORF">CM83_39569</name>
    <name evidence="9" type="ORF">CM83_39572</name>
    <name evidence="13" type="ORF">CM83_39575</name>
    <name evidence="8" type="ORF">CM83_39578</name>
    <name evidence="6" type="ORF">CM83_39581</name>
    <name evidence="5" type="ORF">CM83_39584</name>
</gene>
<dbReference type="EMBL" id="GBHO01023894">
    <property type="protein sequence ID" value="JAG19710.1"/>
    <property type="molecule type" value="Transcribed_RNA"/>
</dbReference>
<dbReference type="EMBL" id="GBHO01004692">
    <property type="protein sequence ID" value="JAG38912.1"/>
    <property type="molecule type" value="Transcribed_RNA"/>
</dbReference>
<reference evidence="14" key="1">
    <citation type="journal article" date="2014" name="PLoS ONE">
        <title>Transcriptome-Based Identification of ABC Transporters in the Western Tarnished Plant Bug Lygus hesperus.</title>
        <authorList>
            <person name="Hull J.J."/>
            <person name="Chaney K."/>
            <person name="Geib S.M."/>
            <person name="Fabrick J.A."/>
            <person name="Brent C.S."/>
            <person name="Walsh D."/>
            <person name="Lavine L.C."/>
        </authorList>
    </citation>
    <scope>NUCLEOTIDE SEQUENCE</scope>
</reference>
<evidence type="ECO:0000313" key="7">
    <source>
        <dbReference type="EMBL" id="JAG15675.1"/>
    </source>
</evidence>
<dbReference type="EMBL" id="GBHO01023887">
    <property type="protein sequence ID" value="JAG19717.1"/>
    <property type="molecule type" value="Transcribed_RNA"/>
</dbReference>
<proteinExistence type="predicted"/>
<dbReference type="InterPro" id="IPR036322">
    <property type="entry name" value="WD40_repeat_dom_sf"/>
</dbReference>
<dbReference type="EMBL" id="GBHO01044575">
    <property type="protein sequence ID" value="JAF99028.1"/>
    <property type="molecule type" value="Transcribed_RNA"/>
</dbReference>
<dbReference type="AlphaFoldDB" id="A0A0A9Z2T8"/>
<dbReference type="SMART" id="SM00320">
    <property type="entry name" value="WD40"/>
    <property type="match status" value="2"/>
</dbReference>
<evidence type="ECO:0000313" key="5">
    <source>
        <dbReference type="EMBL" id="JAF99027.1"/>
    </source>
</evidence>
<protein>
    <submittedName>
        <fullName evidence="14">U3 small nucleolar RNA-interacting protein 2</fullName>
    </submittedName>
</protein>
<dbReference type="InterPro" id="IPR015943">
    <property type="entry name" value="WD40/YVTN_repeat-like_dom_sf"/>
</dbReference>
<organism evidence="14">
    <name type="scientific">Lygus hesperus</name>
    <name type="common">Western plant bug</name>
    <dbReference type="NCBI Taxonomy" id="30085"/>
    <lineage>
        <taxon>Eukaryota</taxon>
        <taxon>Metazoa</taxon>
        <taxon>Ecdysozoa</taxon>
        <taxon>Arthropoda</taxon>
        <taxon>Hexapoda</taxon>
        <taxon>Insecta</taxon>
        <taxon>Pterygota</taxon>
        <taxon>Neoptera</taxon>
        <taxon>Paraneoptera</taxon>
        <taxon>Hemiptera</taxon>
        <taxon>Heteroptera</taxon>
        <taxon>Panheteroptera</taxon>
        <taxon>Cimicomorpha</taxon>
        <taxon>Miridae</taxon>
        <taxon>Mirini</taxon>
        <taxon>Lygus</taxon>
    </lineage>
</organism>
<dbReference type="EMBL" id="GBHO01004029">
    <property type="protein sequence ID" value="JAG39575.1"/>
    <property type="molecule type" value="Transcribed_RNA"/>
</dbReference>
<dbReference type="InterPro" id="IPR039241">
    <property type="entry name" value="Rrp9-like"/>
</dbReference>
<dbReference type="EMBL" id="GBHO01027929">
    <property type="protein sequence ID" value="JAG15675.1"/>
    <property type="molecule type" value="Transcribed_RNA"/>
</dbReference>
<dbReference type="GO" id="GO:0034511">
    <property type="term" value="F:U3 snoRNA binding"/>
    <property type="evidence" value="ECO:0007669"/>
    <property type="project" value="InterPro"/>
</dbReference>